<protein>
    <submittedName>
        <fullName evidence="1">Ribosylnicotinamide kinase</fullName>
    </submittedName>
</protein>
<dbReference type="OrthoDB" id="10041966at2759"/>
<reference evidence="1" key="1">
    <citation type="submission" date="2022-07" db="EMBL/GenBank/DDBJ databases">
        <title>Phylogenomic reconstructions and comparative analyses of Kickxellomycotina fungi.</title>
        <authorList>
            <person name="Reynolds N.K."/>
            <person name="Stajich J.E."/>
            <person name="Barry K."/>
            <person name="Grigoriev I.V."/>
            <person name="Crous P."/>
            <person name="Smith M.E."/>
        </authorList>
    </citation>
    <scope>NUCLEOTIDE SEQUENCE</scope>
    <source>
        <strain evidence="1">NBRC 100468</strain>
    </source>
</reference>
<organism evidence="1 2">
    <name type="scientific">Mycoemilia scoparia</name>
    <dbReference type="NCBI Taxonomy" id="417184"/>
    <lineage>
        <taxon>Eukaryota</taxon>
        <taxon>Fungi</taxon>
        <taxon>Fungi incertae sedis</taxon>
        <taxon>Zoopagomycota</taxon>
        <taxon>Kickxellomycotina</taxon>
        <taxon>Kickxellomycetes</taxon>
        <taxon>Kickxellales</taxon>
        <taxon>Kickxellaceae</taxon>
        <taxon>Mycoemilia</taxon>
    </lineage>
</organism>
<dbReference type="SUPFAM" id="SSF52540">
    <property type="entry name" value="P-loop containing nucleoside triphosphate hydrolases"/>
    <property type="match status" value="1"/>
</dbReference>
<keyword evidence="2" id="KW-1185">Reference proteome</keyword>
<evidence type="ECO:0000313" key="1">
    <source>
        <dbReference type="EMBL" id="KAJ1914488.1"/>
    </source>
</evidence>
<sequence>METGLEDWDCPDAFDMTKFVKDIQKAKINLEKLSILQRSSASSDKQLEIQEIKDHYASRWANPSEDVNKVISDKDLKILKERIEKSISSTEGASKETTSGNASPFNNVKLVLVDGILLFNDRNIVEQGAEKHLLPGDVCDVKIFFTANPRILRTRREARSAYATKEGIWVDPPGYFDNLVWPNFLKFHYALIKKYPEASGEPIESYNDNDYKKSGHANLSLADYQKNLTILSTTSTMPSESLARCVDTILESLK</sequence>
<name>A0A9W8DQL3_9FUNG</name>
<dbReference type="GO" id="GO:0016301">
    <property type="term" value="F:kinase activity"/>
    <property type="evidence" value="ECO:0007669"/>
    <property type="project" value="UniProtKB-KW"/>
</dbReference>
<dbReference type="Gene3D" id="3.40.50.300">
    <property type="entry name" value="P-loop containing nucleotide triphosphate hydrolases"/>
    <property type="match status" value="1"/>
</dbReference>
<dbReference type="Proteomes" id="UP001150538">
    <property type="component" value="Unassembled WGS sequence"/>
</dbReference>
<comment type="caution">
    <text evidence="1">The sequence shown here is derived from an EMBL/GenBank/DDBJ whole genome shotgun (WGS) entry which is preliminary data.</text>
</comment>
<keyword evidence="1" id="KW-0418">Kinase</keyword>
<evidence type="ECO:0000313" key="2">
    <source>
        <dbReference type="Proteomes" id="UP001150538"/>
    </source>
</evidence>
<keyword evidence="1" id="KW-0808">Transferase</keyword>
<accession>A0A9W8DQL3</accession>
<proteinExistence type="predicted"/>
<dbReference type="InterPro" id="IPR027417">
    <property type="entry name" value="P-loop_NTPase"/>
</dbReference>
<gene>
    <name evidence="1" type="primary">NRK1</name>
    <name evidence="1" type="ORF">H4219_004762</name>
</gene>
<dbReference type="EMBL" id="JANBPU010000195">
    <property type="protein sequence ID" value="KAJ1914488.1"/>
    <property type="molecule type" value="Genomic_DNA"/>
</dbReference>
<dbReference type="AlphaFoldDB" id="A0A9W8DQL3"/>